<keyword evidence="6" id="KW-1185">Reference proteome</keyword>
<comment type="caution">
    <text evidence="5">The sequence shown here is derived from an EMBL/GenBank/DDBJ whole genome shotgun (WGS) entry which is preliminary data.</text>
</comment>
<dbReference type="InterPro" id="IPR001597">
    <property type="entry name" value="ArAA_b-elim_lyase/Thr_aldolase"/>
</dbReference>
<proteinExistence type="inferred from homology"/>
<dbReference type="OrthoDB" id="9774495at2"/>
<dbReference type="InterPro" id="IPR015421">
    <property type="entry name" value="PyrdxlP-dep_Trfase_major"/>
</dbReference>
<dbReference type="PANTHER" id="PTHR48097">
    <property type="entry name" value="L-THREONINE ALDOLASE-RELATED"/>
    <property type="match status" value="1"/>
</dbReference>
<dbReference type="Pfam" id="PF01212">
    <property type="entry name" value="Beta_elim_lyase"/>
    <property type="match status" value="1"/>
</dbReference>
<protein>
    <submittedName>
        <fullName evidence="5">Threonine aldolase</fullName>
    </submittedName>
</protein>
<evidence type="ECO:0000256" key="2">
    <source>
        <dbReference type="ARBA" id="ARBA00006966"/>
    </source>
</evidence>
<dbReference type="Gene3D" id="3.40.640.10">
    <property type="entry name" value="Type I PLP-dependent aspartate aminotransferase-like (Major domain)"/>
    <property type="match status" value="1"/>
</dbReference>
<dbReference type="GO" id="GO:0005829">
    <property type="term" value="C:cytosol"/>
    <property type="evidence" value="ECO:0007669"/>
    <property type="project" value="TreeGrafter"/>
</dbReference>
<comment type="cofactor">
    <cofactor evidence="1">
        <name>pyridoxal 5'-phosphate</name>
        <dbReference type="ChEBI" id="CHEBI:597326"/>
    </cofactor>
</comment>
<name>A0A3M9M6G4_9MICO</name>
<evidence type="ECO:0000256" key="3">
    <source>
        <dbReference type="ARBA" id="ARBA00022898"/>
    </source>
</evidence>
<feature type="domain" description="Aromatic amino acid beta-eliminating lyase/threonine aldolase" evidence="4">
    <location>
        <begin position="48"/>
        <end position="304"/>
    </location>
</feature>
<dbReference type="SUPFAM" id="SSF53383">
    <property type="entry name" value="PLP-dependent transferases"/>
    <property type="match status" value="1"/>
</dbReference>
<keyword evidence="3" id="KW-0663">Pyridoxal phosphate</keyword>
<dbReference type="InterPro" id="IPR015422">
    <property type="entry name" value="PyrdxlP-dep_Trfase_small"/>
</dbReference>
<dbReference type="EMBL" id="RJJQ01000016">
    <property type="protein sequence ID" value="RNI20473.1"/>
    <property type="molecule type" value="Genomic_DNA"/>
</dbReference>
<sequence>MPAADDTPTDSTTLDARFATAARGARRMLGHDIRTPKEALAAVADGIASTNDWDRYGDGGLVAELESRVATILGTPAVTFFPSGIMAQQAALRCWVDQSGTRRVAIPELSHLLRHELDGPALLHDLRCERLGTGRQVPTVAQLDAIPGPLGAVLLELPLREAGFVLPTFGELRDFSARCRDRGVPLHLDGARLWDSTPHLGASPQEVTALADSVYVSFYKGLGALAGAALAGPEDLVAEANQWRRRLGGTLYGMTAYAASAIAGLDEHLPRMSEYHDRAVEIAALLREGGVAVVPEQPHTREFVVYAPGTPDSLREKVVQLAEREGVIAVQNWARADVPGWSWAEVSVGSATMRWTAQEVAVALTSVVHS</sequence>
<evidence type="ECO:0000313" key="5">
    <source>
        <dbReference type="EMBL" id="RNI20473.1"/>
    </source>
</evidence>
<reference evidence="5 6" key="1">
    <citation type="submission" date="2018-11" db="EMBL/GenBank/DDBJ databases">
        <title>Draft genome of Simplicispira Flexivirga sp. BO-16.</title>
        <authorList>
            <person name="Im W.T."/>
        </authorList>
    </citation>
    <scope>NUCLEOTIDE SEQUENCE [LARGE SCALE GENOMIC DNA]</scope>
    <source>
        <strain evidence="5 6">BO-16</strain>
    </source>
</reference>
<gene>
    <name evidence="5" type="ORF">EFY87_14685</name>
</gene>
<dbReference type="RefSeq" id="WP_123272230.1">
    <property type="nucleotide sequence ID" value="NZ_RJJQ01000016.1"/>
</dbReference>
<evidence type="ECO:0000259" key="4">
    <source>
        <dbReference type="Pfam" id="PF01212"/>
    </source>
</evidence>
<evidence type="ECO:0000256" key="1">
    <source>
        <dbReference type="ARBA" id="ARBA00001933"/>
    </source>
</evidence>
<evidence type="ECO:0000313" key="6">
    <source>
        <dbReference type="Proteomes" id="UP000271678"/>
    </source>
</evidence>
<dbReference type="AlphaFoldDB" id="A0A3M9M6G4"/>
<dbReference type="Proteomes" id="UP000271678">
    <property type="component" value="Unassembled WGS sequence"/>
</dbReference>
<accession>A0A3M9M6G4</accession>
<dbReference type="GO" id="GO:0008732">
    <property type="term" value="F:L-allo-threonine aldolase activity"/>
    <property type="evidence" value="ECO:0007669"/>
    <property type="project" value="TreeGrafter"/>
</dbReference>
<organism evidence="5 6">
    <name type="scientific">Flexivirga caeni</name>
    <dbReference type="NCBI Taxonomy" id="2294115"/>
    <lineage>
        <taxon>Bacteria</taxon>
        <taxon>Bacillati</taxon>
        <taxon>Actinomycetota</taxon>
        <taxon>Actinomycetes</taxon>
        <taxon>Micrococcales</taxon>
        <taxon>Dermacoccaceae</taxon>
        <taxon>Flexivirga</taxon>
    </lineage>
</organism>
<dbReference type="PANTHER" id="PTHR48097:SF9">
    <property type="entry name" value="L-THREONINE ALDOLASE"/>
    <property type="match status" value="1"/>
</dbReference>
<dbReference type="InterPro" id="IPR015424">
    <property type="entry name" value="PyrdxlP-dep_Trfase"/>
</dbReference>
<dbReference type="Gene3D" id="3.90.1150.10">
    <property type="entry name" value="Aspartate Aminotransferase, domain 1"/>
    <property type="match status" value="1"/>
</dbReference>
<dbReference type="GO" id="GO:0006567">
    <property type="term" value="P:L-threonine catabolic process"/>
    <property type="evidence" value="ECO:0007669"/>
    <property type="project" value="TreeGrafter"/>
</dbReference>
<comment type="similarity">
    <text evidence="2">Belongs to the threonine aldolase family.</text>
</comment>
<dbReference type="GO" id="GO:0006545">
    <property type="term" value="P:glycine biosynthetic process"/>
    <property type="evidence" value="ECO:0007669"/>
    <property type="project" value="TreeGrafter"/>
</dbReference>